<dbReference type="AlphaFoldDB" id="A0A0A8XN35"/>
<name>A0A0A8XN35_ARUDO</name>
<organism evidence="2">
    <name type="scientific">Arundo donax</name>
    <name type="common">Giant reed</name>
    <name type="synonym">Donax arundinaceus</name>
    <dbReference type="NCBI Taxonomy" id="35708"/>
    <lineage>
        <taxon>Eukaryota</taxon>
        <taxon>Viridiplantae</taxon>
        <taxon>Streptophyta</taxon>
        <taxon>Embryophyta</taxon>
        <taxon>Tracheophyta</taxon>
        <taxon>Spermatophyta</taxon>
        <taxon>Magnoliopsida</taxon>
        <taxon>Liliopsida</taxon>
        <taxon>Poales</taxon>
        <taxon>Poaceae</taxon>
        <taxon>PACMAD clade</taxon>
        <taxon>Arundinoideae</taxon>
        <taxon>Arundineae</taxon>
        <taxon>Arundo</taxon>
    </lineage>
</organism>
<accession>A0A0A8XN35</accession>
<evidence type="ECO:0000256" key="1">
    <source>
        <dbReference type="SAM" id="MobiDB-lite"/>
    </source>
</evidence>
<dbReference type="EMBL" id="GBRH01283296">
    <property type="protein sequence ID" value="JAD14599.1"/>
    <property type="molecule type" value="Transcribed_RNA"/>
</dbReference>
<feature type="region of interest" description="Disordered" evidence="1">
    <location>
        <begin position="1"/>
        <end position="28"/>
    </location>
</feature>
<protein>
    <submittedName>
        <fullName evidence="2">Uncharacterized protein</fullName>
    </submittedName>
</protein>
<reference evidence="2" key="1">
    <citation type="submission" date="2014-09" db="EMBL/GenBank/DDBJ databases">
        <authorList>
            <person name="Magalhaes I.L.F."/>
            <person name="Oliveira U."/>
            <person name="Santos F.R."/>
            <person name="Vidigal T.H.D.A."/>
            <person name="Brescovit A.D."/>
            <person name="Santos A.J."/>
        </authorList>
    </citation>
    <scope>NUCLEOTIDE SEQUENCE</scope>
    <source>
        <tissue evidence="2">Shoot tissue taken approximately 20 cm above the soil surface</tissue>
    </source>
</reference>
<proteinExistence type="predicted"/>
<evidence type="ECO:0000313" key="2">
    <source>
        <dbReference type="EMBL" id="JAD14599.1"/>
    </source>
</evidence>
<feature type="compositionally biased region" description="Pro residues" evidence="1">
    <location>
        <begin position="1"/>
        <end position="11"/>
    </location>
</feature>
<feature type="compositionally biased region" description="Basic and acidic residues" evidence="1">
    <location>
        <begin position="14"/>
        <end position="28"/>
    </location>
</feature>
<sequence>MVSRPPWPLPCRLPELREHDHGRPTGGR</sequence>
<reference evidence="2" key="2">
    <citation type="journal article" date="2015" name="Data Brief">
        <title>Shoot transcriptome of the giant reed, Arundo donax.</title>
        <authorList>
            <person name="Barrero R.A."/>
            <person name="Guerrero F.D."/>
            <person name="Moolhuijzen P."/>
            <person name="Goolsby J.A."/>
            <person name="Tidwell J."/>
            <person name="Bellgard S.E."/>
            <person name="Bellgard M.I."/>
        </authorList>
    </citation>
    <scope>NUCLEOTIDE SEQUENCE</scope>
    <source>
        <tissue evidence="2">Shoot tissue taken approximately 20 cm above the soil surface</tissue>
    </source>
</reference>